<evidence type="ECO:0000313" key="2">
    <source>
        <dbReference type="Proteomes" id="UP000308600"/>
    </source>
</evidence>
<organism evidence="1 2">
    <name type="scientific">Pluteus cervinus</name>
    <dbReference type="NCBI Taxonomy" id="181527"/>
    <lineage>
        <taxon>Eukaryota</taxon>
        <taxon>Fungi</taxon>
        <taxon>Dikarya</taxon>
        <taxon>Basidiomycota</taxon>
        <taxon>Agaricomycotina</taxon>
        <taxon>Agaricomycetes</taxon>
        <taxon>Agaricomycetidae</taxon>
        <taxon>Agaricales</taxon>
        <taxon>Pluteineae</taxon>
        <taxon>Pluteaceae</taxon>
        <taxon>Pluteus</taxon>
    </lineage>
</organism>
<name>A0ACD3AVS5_9AGAR</name>
<protein>
    <submittedName>
        <fullName evidence="1">Uncharacterized protein</fullName>
    </submittedName>
</protein>
<gene>
    <name evidence="1" type="ORF">BDN72DRAFT_596356</name>
</gene>
<dbReference type="Proteomes" id="UP000308600">
    <property type="component" value="Unassembled WGS sequence"/>
</dbReference>
<sequence>MANLDQLPTELLEIIFQQLECFDLCALACVNRDLNLSSLQYLFDRNRILNSTQSSITITGSPTSPISAKENTAIIQGLLLAVTFPFSPKHLSCTLHSSPSQFVRDLERLQRLVEKINSLEEIELDFQHGLKTGIRWEHTSSRGSTIPIRDLLDAIAFKCSCQKLTLLNGQISPGIRLPRIDPPWMVFGWQGRRMNNLVGTLVGFGRRFWSPNFTLSFDATKHSNLRVLNIHSQFLFHFAFIDCAFKLLTSHSIEILSLRDTKTNTDAWFAILPHIHLPNLKELYFNNTPMDREDVTTFLTRHRSLVKLDFGYFGSSMVTTDIGPPWFFLPNVTTLGANPEFLGFFLRGRTSLSNLRELVINMRIHTIHQFYFAGMLSKIEHKLKLLDITVRISLENGSAPQWLPLLGEENVRFPRWSRRVKKVIIEIVLSRFLNGEEETDIFVVWLRRFQEAEILEIQAHDEERDEGKMKTLAQRLRQDLNLNIRTLQLNDEAKLLEEWDK</sequence>
<keyword evidence="2" id="KW-1185">Reference proteome</keyword>
<reference evidence="1 2" key="1">
    <citation type="journal article" date="2019" name="Nat. Ecol. Evol.">
        <title>Megaphylogeny resolves global patterns of mushroom evolution.</title>
        <authorList>
            <person name="Varga T."/>
            <person name="Krizsan K."/>
            <person name="Foldi C."/>
            <person name="Dima B."/>
            <person name="Sanchez-Garcia M."/>
            <person name="Sanchez-Ramirez S."/>
            <person name="Szollosi G.J."/>
            <person name="Szarkandi J.G."/>
            <person name="Papp V."/>
            <person name="Albert L."/>
            <person name="Andreopoulos W."/>
            <person name="Angelini C."/>
            <person name="Antonin V."/>
            <person name="Barry K.W."/>
            <person name="Bougher N.L."/>
            <person name="Buchanan P."/>
            <person name="Buyck B."/>
            <person name="Bense V."/>
            <person name="Catcheside P."/>
            <person name="Chovatia M."/>
            <person name="Cooper J."/>
            <person name="Damon W."/>
            <person name="Desjardin D."/>
            <person name="Finy P."/>
            <person name="Geml J."/>
            <person name="Haridas S."/>
            <person name="Hughes K."/>
            <person name="Justo A."/>
            <person name="Karasinski D."/>
            <person name="Kautmanova I."/>
            <person name="Kiss B."/>
            <person name="Kocsube S."/>
            <person name="Kotiranta H."/>
            <person name="LaButti K.M."/>
            <person name="Lechner B.E."/>
            <person name="Liimatainen K."/>
            <person name="Lipzen A."/>
            <person name="Lukacs Z."/>
            <person name="Mihaltcheva S."/>
            <person name="Morgado L.N."/>
            <person name="Niskanen T."/>
            <person name="Noordeloos M.E."/>
            <person name="Ohm R.A."/>
            <person name="Ortiz-Santana B."/>
            <person name="Ovrebo C."/>
            <person name="Racz N."/>
            <person name="Riley R."/>
            <person name="Savchenko A."/>
            <person name="Shiryaev A."/>
            <person name="Soop K."/>
            <person name="Spirin V."/>
            <person name="Szebenyi C."/>
            <person name="Tomsovsky M."/>
            <person name="Tulloss R.E."/>
            <person name="Uehling J."/>
            <person name="Grigoriev I.V."/>
            <person name="Vagvolgyi C."/>
            <person name="Papp T."/>
            <person name="Martin F.M."/>
            <person name="Miettinen O."/>
            <person name="Hibbett D.S."/>
            <person name="Nagy L.G."/>
        </authorList>
    </citation>
    <scope>NUCLEOTIDE SEQUENCE [LARGE SCALE GENOMIC DNA]</scope>
    <source>
        <strain evidence="1 2">NL-1719</strain>
    </source>
</reference>
<evidence type="ECO:0000313" key="1">
    <source>
        <dbReference type="EMBL" id="TFK69665.1"/>
    </source>
</evidence>
<proteinExistence type="predicted"/>
<dbReference type="EMBL" id="ML208327">
    <property type="protein sequence ID" value="TFK69665.1"/>
    <property type="molecule type" value="Genomic_DNA"/>
</dbReference>
<accession>A0ACD3AVS5</accession>